<proteinExistence type="predicted"/>
<keyword evidence="3" id="KW-1185">Reference proteome</keyword>
<feature type="transmembrane region" description="Helical" evidence="1">
    <location>
        <begin position="756"/>
        <end position="777"/>
    </location>
</feature>
<dbReference type="GeneID" id="19956520"/>
<dbReference type="RefSeq" id="XP_008620197.1">
    <property type="nucleotide sequence ID" value="XM_008621975.1"/>
</dbReference>
<keyword evidence="1" id="KW-1133">Transmembrane helix</keyword>
<accession>T0RA34</accession>
<evidence type="ECO:0000256" key="1">
    <source>
        <dbReference type="SAM" id="Phobius"/>
    </source>
</evidence>
<feature type="transmembrane region" description="Helical" evidence="1">
    <location>
        <begin position="696"/>
        <end position="712"/>
    </location>
</feature>
<dbReference type="VEuPathDB" id="FungiDB:SDRG_15793"/>
<dbReference type="OrthoDB" id="68927at2759"/>
<sequence>MPAGTTYVVRSSRFSTSKPPVVQPATEPPAIAIPTLARLTKWQHFARFCFVIGCLWNAAAPLKAWFLSRYGFVPTTTTTIVNLNWDTVLNGKFLTQLYTNAGIPLSKPLTATRYLNVFTDFKILPRSIATWAGSYAGTETVYQMDLDGRPLRRSLDGAAEVAAFNAALPAFTTSGFNLWGAERIYSYVPPTTAFGSLQDVAEAVLCLKGMSLETFVNVQYKSSLNPLTSPSDAAAMAMWRTQLFPHLTSCLARRATLIASAATPAAGVVALAKELASTYNLSLANIAGTKQLFAPTTFLDGFIDISGQSSGAATYEISGRDLFATALGGSGYINSIFAPRETAWWCSIQYVDPATNAPNRTQCFERMAVSLPAFFVGKYIALNSGSRYIDNADVVPSTTIGNLQSYHYKHHDVQPLTSVHLATLGNRTTWAALIPEVIATVAQKPVDTSDAIEELCFVGDGCFAACLNETASGGTTYTYRRGGECVTTIDTVTVSLNELYVDLACLGLGTGTSHVRVTYINSAGIRSTRVASTAASPMAILACIVGGRIPNGDSFPSNFIDMVSRGTEVSLVVTSSNGSEAIMLNFIALISLLGYIFYLLWIVLYLVKTDAWIRRLPPTEHKMQLRFSMAKCNVSSVVWMIHRNSMRITGFLGLVAWHVGASDCHCNWNSSSDVRIDPIYGCSNDPTGHFRNFSEWIRLLSYAWVFFALVYMDLMPGIGSNLKGYATAVIMLSLLPLALWAYVIGELWRLRAQWSWLTWMHSQLFLILFWLAVCVTMRSRVTLPYMRLVDWCLYRIGMRKQSIDRKSPFRTLIGTHFWTPAALFRPEDIAYVPMSVLLKTKGIVLENIVDHTYFTYGVDTDLDDESRKPRTHPDWVLAQPEYYVCVAT</sequence>
<dbReference type="OMA" id="RNSMRIT"/>
<protein>
    <submittedName>
        <fullName evidence="2">Uncharacterized protein</fullName>
    </submittedName>
</protein>
<organism evidence="2 3">
    <name type="scientific">Saprolegnia diclina (strain VS20)</name>
    <dbReference type="NCBI Taxonomy" id="1156394"/>
    <lineage>
        <taxon>Eukaryota</taxon>
        <taxon>Sar</taxon>
        <taxon>Stramenopiles</taxon>
        <taxon>Oomycota</taxon>
        <taxon>Saprolegniomycetes</taxon>
        <taxon>Saprolegniales</taxon>
        <taxon>Saprolegniaceae</taxon>
        <taxon>Saprolegnia</taxon>
    </lineage>
</organism>
<evidence type="ECO:0000313" key="3">
    <source>
        <dbReference type="Proteomes" id="UP000030762"/>
    </source>
</evidence>
<feature type="transmembrane region" description="Helical" evidence="1">
    <location>
        <begin position="724"/>
        <end position="744"/>
    </location>
</feature>
<dbReference type="Proteomes" id="UP000030762">
    <property type="component" value="Unassembled WGS sequence"/>
</dbReference>
<feature type="transmembrane region" description="Helical" evidence="1">
    <location>
        <begin position="582"/>
        <end position="604"/>
    </location>
</feature>
<evidence type="ECO:0000313" key="2">
    <source>
        <dbReference type="EMBL" id="EQC26382.1"/>
    </source>
</evidence>
<keyword evidence="1" id="KW-0472">Membrane</keyword>
<dbReference type="EMBL" id="JH767233">
    <property type="protein sequence ID" value="EQC26382.1"/>
    <property type="molecule type" value="Genomic_DNA"/>
</dbReference>
<dbReference type="AlphaFoldDB" id="T0RA34"/>
<dbReference type="InParanoid" id="T0RA34"/>
<reference evidence="2 3" key="1">
    <citation type="submission" date="2012-04" db="EMBL/GenBank/DDBJ databases">
        <title>The Genome Sequence of Saprolegnia declina VS20.</title>
        <authorList>
            <consortium name="The Broad Institute Genome Sequencing Platform"/>
            <person name="Russ C."/>
            <person name="Nusbaum C."/>
            <person name="Tyler B."/>
            <person name="van West P."/>
            <person name="Dieguez-Uribeondo J."/>
            <person name="de Bruijn I."/>
            <person name="Tripathy S."/>
            <person name="Jiang R."/>
            <person name="Young S.K."/>
            <person name="Zeng Q."/>
            <person name="Gargeya S."/>
            <person name="Fitzgerald M."/>
            <person name="Haas B."/>
            <person name="Abouelleil A."/>
            <person name="Alvarado L."/>
            <person name="Arachchi H.M."/>
            <person name="Berlin A."/>
            <person name="Chapman S.B."/>
            <person name="Goldberg J."/>
            <person name="Griggs A."/>
            <person name="Gujja S."/>
            <person name="Hansen M."/>
            <person name="Howarth C."/>
            <person name="Imamovic A."/>
            <person name="Larimer J."/>
            <person name="McCowen C."/>
            <person name="Montmayeur A."/>
            <person name="Murphy C."/>
            <person name="Neiman D."/>
            <person name="Pearson M."/>
            <person name="Priest M."/>
            <person name="Roberts A."/>
            <person name="Saif S."/>
            <person name="Shea T."/>
            <person name="Sisk P."/>
            <person name="Sykes S."/>
            <person name="Wortman J."/>
            <person name="Nusbaum C."/>
            <person name="Birren B."/>
        </authorList>
    </citation>
    <scope>NUCLEOTIDE SEQUENCE [LARGE SCALE GENOMIC DNA]</scope>
    <source>
        <strain evidence="2 3">VS20</strain>
    </source>
</reference>
<keyword evidence="1" id="KW-0812">Transmembrane</keyword>
<name>T0RA34_SAPDV</name>
<gene>
    <name evidence="2" type="ORF">SDRG_15793</name>
</gene>